<dbReference type="Gene3D" id="2.60.120.200">
    <property type="match status" value="1"/>
</dbReference>
<dbReference type="EMBL" id="JAFCMP010000545">
    <property type="protein sequence ID" value="KAG5175811.1"/>
    <property type="molecule type" value="Genomic_DNA"/>
</dbReference>
<evidence type="ECO:0000313" key="3">
    <source>
        <dbReference type="EMBL" id="KAG5175811.1"/>
    </source>
</evidence>
<accession>A0A836C8Y9</accession>
<dbReference type="GO" id="GO:0030246">
    <property type="term" value="F:carbohydrate binding"/>
    <property type="evidence" value="ECO:0007669"/>
    <property type="project" value="UniProtKB-KW"/>
</dbReference>
<keyword evidence="4" id="KW-1185">Reference proteome</keyword>
<organism evidence="3 4">
    <name type="scientific">Tribonema minus</name>
    <dbReference type="NCBI Taxonomy" id="303371"/>
    <lineage>
        <taxon>Eukaryota</taxon>
        <taxon>Sar</taxon>
        <taxon>Stramenopiles</taxon>
        <taxon>Ochrophyta</taxon>
        <taxon>PX clade</taxon>
        <taxon>Xanthophyceae</taxon>
        <taxon>Tribonematales</taxon>
        <taxon>Tribonemataceae</taxon>
        <taxon>Tribonema</taxon>
    </lineage>
</organism>
<name>A0A836C8Y9_9STRA</name>
<evidence type="ECO:0000313" key="4">
    <source>
        <dbReference type="Proteomes" id="UP000664859"/>
    </source>
</evidence>
<dbReference type="GO" id="GO:0004553">
    <property type="term" value="F:hydrolase activity, hydrolyzing O-glycosyl compounds"/>
    <property type="evidence" value="ECO:0007669"/>
    <property type="project" value="InterPro"/>
</dbReference>
<dbReference type="AlphaFoldDB" id="A0A836C8Y9"/>
<sequence length="126" mass="13310">MWAYDVGNGCNTDFGCGWGNKELQSYRAANAFLEGGQLVLEAVSEYPVLADGSSFSSGRVHSIAPATVLYGLVEAKITIGSGVGPWGSFFLLPEENVYGDWPGSGEIDVVQMVSTGVPALIALLKY</sequence>
<comment type="similarity">
    <text evidence="1">Belongs to the glycosyl hydrolase 16 family.</text>
</comment>
<protein>
    <submittedName>
        <fullName evidence="3">Concanavalin A-like lectin/glucanase domain-containing protein</fullName>
    </submittedName>
</protein>
<dbReference type="PROSITE" id="PS51762">
    <property type="entry name" value="GH16_2"/>
    <property type="match status" value="1"/>
</dbReference>
<dbReference type="InterPro" id="IPR000757">
    <property type="entry name" value="Beta-glucanase-like"/>
</dbReference>
<evidence type="ECO:0000259" key="2">
    <source>
        <dbReference type="PROSITE" id="PS51762"/>
    </source>
</evidence>
<proteinExistence type="inferred from homology"/>
<dbReference type="InterPro" id="IPR050546">
    <property type="entry name" value="Glycosyl_Hydrlase_16"/>
</dbReference>
<evidence type="ECO:0000256" key="1">
    <source>
        <dbReference type="ARBA" id="ARBA00006865"/>
    </source>
</evidence>
<dbReference type="OrthoDB" id="4781at2759"/>
<feature type="domain" description="GH16" evidence="2">
    <location>
        <begin position="4"/>
        <end position="126"/>
    </location>
</feature>
<dbReference type="GO" id="GO:0005975">
    <property type="term" value="P:carbohydrate metabolic process"/>
    <property type="evidence" value="ECO:0007669"/>
    <property type="project" value="InterPro"/>
</dbReference>
<dbReference type="Proteomes" id="UP000664859">
    <property type="component" value="Unassembled WGS sequence"/>
</dbReference>
<comment type="caution">
    <text evidence="3">The sequence shown here is derived from an EMBL/GenBank/DDBJ whole genome shotgun (WGS) entry which is preliminary data.</text>
</comment>
<reference evidence="3" key="1">
    <citation type="submission" date="2021-02" db="EMBL/GenBank/DDBJ databases">
        <title>First Annotated Genome of the Yellow-green Alga Tribonema minus.</title>
        <authorList>
            <person name="Mahan K.M."/>
        </authorList>
    </citation>
    <scope>NUCLEOTIDE SEQUENCE</scope>
    <source>
        <strain evidence="3">UTEX B ZZ1240</strain>
    </source>
</reference>
<gene>
    <name evidence="3" type="ORF">JKP88DRAFT_172060</name>
</gene>
<dbReference type="InterPro" id="IPR013320">
    <property type="entry name" value="ConA-like_dom_sf"/>
</dbReference>
<keyword evidence="3" id="KW-0430">Lectin</keyword>
<dbReference type="PANTHER" id="PTHR10963">
    <property type="entry name" value="GLYCOSYL HYDROLASE-RELATED"/>
    <property type="match status" value="1"/>
</dbReference>
<dbReference type="SUPFAM" id="SSF49899">
    <property type="entry name" value="Concanavalin A-like lectins/glucanases"/>
    <property type="match status" value="1"/>
</dbReference>
<dbReference type="PANTHER" id="PTHR10963:SF55">
    <property type="entry name" value="GLYCOSIDE HYDROLASE FAMILY 16 PROTEIN"/>
    <property type="match status" value="1"/>
</dbReference>